<evidence type="ECO:0000256" key="4">
    <source>
        <dbReference type="ARBA" id="ARBA00022737"/>
    </source>
</evidence>
<evidence type="ECO:0000256" key="6">
    <source>
        <dbReference type="ARBA" id="ARBA00022840"/>
    </source>
</evidence>
<evidence type="ECO:0000256" key="5">
    <source>
        <dbReference type="ARBA" id="ARBA00022741"/>
    </source>
</evidence>
<dbReference type="InterPro" id="IPR003593">
    <property type="entry name" value="AAA+_ATPase"/>
</dbReference>
<feature type="transmembrane region" description="Helical" evidence="10">
    <location>
        <begin position="1145"/>
        <end position="1173"/>
    </location>
</feature>
<evidence type="ECO:0000256" key="1">
    <source>
        <dbReference type="ARBA" id="ARBA00004141"/>
    </source>
</evidence>
<dbReference type="InterPro" id="IPR050173">
    <property type="entry name" value="ABC_transporter_C-like"/>
</dbReference>
<feature type="domain" description="ABC transmembrane type-1" evidence="12">
    <location>
        <begin position="1115"/>
        <end position="1307"/>
    </location>
</feature>
<dbReference type="CDD" id="cd03244">
    <property type="entry name" value="ABCC_MRP_domain2"/>
    <property type="match status" value="1"/>
</dbReference>
<evidence type="ECO:0000313" key="15">
    <source>
        <dbReference type="Proteomes" id="UP000037035"/>
    </source>
</evidence>
<feature type="transmembrane region" description="Helical" evidence="10">
    <location>
        <begin position="381"/>
        <end position="404"/>
    </location>
</feature>
<dbReference type="CDD" id="cd18604">
    <property type="entry name" value="ABC_6TM_VMR1_D2_like"/>
    <property type="match status" value="1"/>
</dbReference>
<dbReference type="InterPro" id="IPR027417">
    <property type="entry name" value="P-loop_NTPase"/>
</dbReference>
<feature type="transmembrane region" description="Helical" evidence="10">
    <location>
        <begin position="123"/>
        <end position="146"/>
    </location>
</feature>
<keyword evidence="8 10" id="KW-0472">Membrane</keyword>
<keyword evidence="5" id="KW-0547">Nucleotide-binding</keyword>
<gene>
    <name evidence="14" type="ORF">VP01_14g4</name>
</gene>
<dbReference type="GO" id="GO:0004673">
    <property type="term" value="F:protein histidine kinase activity"/>
    <property type="evidence" value="ECO:0007669"/>
    <property type="project" value="InterPro"/>
</dbReference>
<evidence type="ECO:0000259" key="11">
    <source>
        <dbReference type="PROSITE" id="PS50893"/>
    </source>
</evidence>
<dbReference type="OrthoDB" id="6500128at2759"/>
<dbReference type="PROSITE" id="PS51426">
    <property type="entry name" value="ABL"/>
    <property type="match status" value="1"/>
</dbReference>
<dbReference type="InterPro" id="IPR036640">
    <property type="entry name" value="ABC1_TM_sf"/>
</dbReference>
<evidence type="ECO:0000256" key="8">
    <source>
        <dbReference type="ARBA" id="ARBA00023136"/>
    </source>
</evidence>
<feature type="domain" description="ABC transporter" evidence="11">
    <location>
        <begin position="1338"/>
        <end position="1622"/>
    </location>
</feature>
<dbReference type="VEuPathDB" id="FungiDB:VP01_14g4"/>
<dbReference type="SUPFAM" id="SSF52540">
    <property type="entry name" value="P-loop containing nucleoside triphosphate hydrolases"/>
    <property type="match status" value="2"/>
</dbReference>
<feature type="transmembrane region" description="Helical" evidence="10">
    <location>
        <begin position="32"/>
        <end position="51"/>
    </location>
</feature>
<dbReference type="Gene3D" id="3.40.50.300">
    <property type="entry name" value="P-loop containing nucleotide triphosphate hydrolases"/>
    <property type="match status" value="2"/>
</dbReference>
<dbReference type="CDD" id="cd03250">
    <property type="entry name" value="ABCC_MRP_domain1"/>
    <property type="match status" value="1"/>
</dbReference>
<evidence type="ECO:0000256" key="9">
    <source>
        <dbReference type="SAM" id="MobiDB-lite"/>
    </source>
</evidence>
<dbReference type="STRING" id="27349.A0A0L6VJA0"/>
<dbReference type="GO" id="GO:0005886">
    <property type="term" value="C:plasma membrane"/>
    <property type="evidence" value="ECO:0007669"/>
    <property type="project" value="InterPro"/>
</dbReference>
<feature type="compositionally biased region" description="Low complexity" evidence="9">
    <location>
        <begin position="876"/>
        <end position="890"/>
    </location>
</feature>
<organism evidence="14 15">
    <name type="scientific">Puccinia sorghi</name>
    <dbReference type="NCBI Taxonomy" id="27349"/>
    <lineage>
        <taxon>Eukaryota</taxon>
        <taxon>Fungi</taxon>
        <taxon>Dikarya</taxon>
        <taxon>Basidiomycota</taxon>
        <taxon>Pucciniomycotina</taxon>
        <taxon>Pucciniomycetes</taxon>
        <taxon>Pucciniales</taxon>
        <taxon>Pucciniaceae</taxon>
        <taxon>Puccinia</taxon>
    </lineage>
</organism>
<keyword evidence="7 10" id="KW-1133">Transmembrane helix</keyword>
<protein>
    <submittedName>
        <fullName evidence="14">Uncharacterized protein</fullName>
    </submittedName>
</protein>
<dbReference type="PROSITE" id="PS00211">
    <property type="entry name" value="ABC_TRANSPORTER_1"/>
    <property type="match status" value="2"/>
</dbReference>
<dbReference type="InterPro" id="IPR017871">
    <property type="entry name" value="ABC_transporter-like_CS"/>
</dbReference>
<reference evidence="14 15" key="1">
    <citation type="submission" date="2015-08" db="EMBL/GenBank/DDBJ databases">
        <title>Next Generation Sequencing and Analysis of the Genome of Puccinia sorghi L Schw, the Causal Agent of Maize Common Rust.</title>
        <authorList>
            <person name="Rochi L."/>
            <person name="Burguener G."/>
            <person name="Darino M."/>
            <person name="Turjanski A."/>
            <person name="Kreff E."/>
            <person name="Dieguez M.J."/>
            <person name="Sacco F."/>
        </authorList>
    </citation>
    <scope>NUCLEOTIDE SEQUENCE [LARGE SCALE GENOMIC DNA]</scope>
    <source>
        <strain evidence="14 15">RO10H11247</strain>
    </source>
</reference>
<proteinExistence type="predicted"/>
<dbReference type="FunFam" id="3.40.50.300:FF:001354">
    <property type="entry name" value="ATP-binding cassette (ABC) transporter, putative"/>
    <property type="match status" value="1"/>
</dbReference>
<evidence type="ECO:0000256" key="2">
    <source>
        <dbReference type="ARBA" id="ARBA00022448"/>
    </source>
</evidence>
<dbReference type="GO" id="GO:0016887">
    <property type="term" value="F:ATP hydrolysis activity"/>
    <property type="evidence" value="ECO:0007669"/>
    <property type="project" value="InterPro"/>
</dbReference>
<dbReference type="EMBL" id="LAVV01005554">
    <property type="protein sequence ID" value="KNZ60789.1"/>
    <property type="molecule type" value="Genomic_DNA"/>
</dbReference>
<dbReference type="GO" id="GO:0000160">
    <property type="term" value="P:phosphorelay signal transduction system"/>
    <property type="evidence" value="ECO:0007669"/>
    <property type="project" value="InterPro"/>
</dbReference>
<dbReference type="InterPro" id="IPR011527">
    <property type="entry name" value="ABC1_TM_dom"/>
</dbReference>
<dbReference type="CDD" id="cd18596">
    <property type="entry name" value="ABC_6TM_VMR1_D1_like"/>
    <property type="match status" value="1"/>
</dbReference>
<feature type="domain" description="ABC transmembrane type-1" evidence="12">
    <location>
        <begin position="361"/>
        <end position="571"/>
    </location>
</feature>
<dbReference type="GO" id="GO:0140359">
    <property type="term" value="F:ABC-type transporter activity"/>
    <property type="evidence" value="ECO:0007669"/>
    <property type="project" value="InterPro"/>
</dbReference>
<evidence type="ECO:0000256" key="3">
    <source>
        <dbReference type="ARBA" id="ARBA00022692"/>
    </source>
</evidence>
<evidence type="ECO:0000259" key="12">
    <source>
        <dbReference type="PROSITE" id="PS50929"/>
    </source>
</evidence>
<comment type="caution">
    <text evidence="14">The sequence shown here is derived from an EMBL/GenBank/DDBJ whole genome shotgun (WGS) entry which is preliminary data.</text>
</comment>
<dbReference type="PROSITE" id="PS50929">
    <property type="entry name" value="ABC_TM1F"/>
    <property type="match status" value="2"/>
</dbReference>
<keyword evidence="4" id="KW-0677">Repeat</keyword>
<sequence>MDPTHPAGDQPPLAATTLTSTPSQLLQLYKQVLLILLAAALLPPSLAAFSYEVIQQPSFFNSSLSNVTLIPMLVWSYSLIFLSLRTITRPVYQLLLLWTSVVVEEITKIFLQAADQEPSKLIIIWRSLTVIIIMAMIYIVGSYPILDILPCQNVAKPDSAPTSQETCPEDTASLWQWLSFSFLNPLLELSQRRTLKQEDIWQLSPFFQHRILFARYLRLIKEEYPPENRKISLIWVLIRSNSLDLVIGFLVELWSTIVGFVCTYAIKRILDGLSFGDRALSFKFAILHFLCNMSFAQLDLCGKWHSRRCYERTRGQLFNILHDKALRRKDMSGVALSKYTSSESDETNKNDQSHANIGKVNFTHSISNLMAGDSYQVAEQFWHSAAVVTSPLRLIISLVFLYKFSHSTHSYPPNQLLGWSAFFGAGMVGVAYLLNWPLIKFDVKVCDPCCEFSREYSNARDKRMTIATETIQCDYSIFEIYGMGLNKWESKVQCSRQMELSLRIKQMILSAIISFIWIFVPTAVLLISFWAFTSVFHQPLTVSIAFTSISLFTQLQWALQELPNQITSWLRALVSVRRIEKFLCEEDVPAWVTTLSRKEVVEDGDQTIPEPGSIRFNQASFAWPQSEESRTPEMFTLGPLTLDLPVGQLAIVTGPTGSGKSSFLCAILGEMDCLEGSVHVDKSDGKVAYASQTAWLESATIRENIVFQSEFDQARYDTVVAACALTQDLAIMPHGDVTEIGERGISLSGGQKARISLARAIYSKARILLLDDPLSAVDMHTARTLVEGLQGDLLRGRTVVSISCLSHEILSTRTIRLRSEFQVLVTHHLGLCQPAASLLIHVKGGHVDYVGSATEFKVDPTEVLDDPTTEATKPGSQPESSSTSSPQRTPELPKTTAVDEGFTEGDGRLIEKEKIQEGRVSGSTYFSYLNAAGWMNWALLVALMVCSRLSSVASQWVLKVNIFSNYLLFSFIIMCSHLFQSYHDQKLWGEAYPHPTLDLTAIYDPTKGFPRPDVDVHPWIRLYFIIDSQCQTDQSKLFHPLFHRFNDWIRHLGWLISSPPPHKIVLGGRAHLMTFFFRLCMHNRLGRRQLCRVESFSEVVFCYAGADCKGAHTMTGRILNRLVSDIDTVDFALHETSVGAIRGTIAFLISFIVIILVVPTFTPIALVIAWLYIRLGPNYIKTSRDLRRLESVSRSPMFQNFSNLLFGIQSIRAYAAEDRYQKFFFNSCDTFQTMDHHYWLTNFWLMWRYDCLGSVVVFLTTCFALLSGVGEGFAAISVVQAEIFAQATRSLVSVFAQLELDFNAVERITEYLKIPQEAPAVNEAFRPPAYWPSDSSGLFVDNLVVKYADHLSPALKSISFEIKPREKVGIIGRTGSGKSTLAMSLLRILEATEGRIILDGIDISSIGLQDLRTRIVSGTIVSQDVTLFEGTVRENLDPLQSHSDEECWQVLRSCGLASSAAMFGDDAGSLSGCPSTDKLGPDHHQPAASAVFLKSLDMKISEGGKSFSVGQRQMLALARAMLRRSKVIIMDEATSSIDLQSDAQIQSTIRECMGDTMVITIAHRLFTVVGSRECIDPFMTFPAFFCFDYDKLIILKEGRIAEIGAPKELIQQPESLFRKMCLASADWASLQHQLGCS</sequence>
<feature type="region of interest" description="Disordered" evidence="9">
    <location>
        <begin position="860"/>
        <end position="903"/>
    </location>
</feature>
<dbReference type="GO" id="GO:0006355">
    <property type="term" value="P:regulation of DNA-templated transcription"/>
    <property type="evidence" value="ECO:0007669"/>
    <property type="project" value="InterPro"/>
</dbReference>
<feature type="transmembrane region" description="Helical" evidence="10">
    <location>
        <begin position="63"/>
        <end position="84"/>
    </location>
</feature>
<evidence type="ECO:0000256" key="7">
    <source>
        <dbReference type="ARBA" id="ARBA00022989"/>
    </source>
</evidence>
<dbReference type="Gene3D" id="1.20.1560.10">
    <property type="entry name" value="ABC transporter type 1, transmembrane domain"/>
    <property type="match status" value="2"/>
</dbReference>
<dbReference type="Pfam" id="PF00664">
    <property type="entry name" value="ABC_membrane"/>
    <property type="match status" value="1"/>
</dbReference>
<evidence type="ECO:0000259" key="13">
    <source>
        <dbReference type="PROSITE" id="PS51426"/>
    </source>
</evidence>
<keyword evidence="15" id="KW-1185">Reference proteome</keyword>
<dbReference type="InterPro" id="IPR003439">
    <property type="entry name" value="ABC_transporter-like_ATP-bd"/>
</dbReference>
<dbReference type="Proteomes" id="UP000037035">
    <property type="component" value="Unassembled WGS sequence"/>
</dbReference>
<name>A0A0L6VJA0_9BASI</name>
<keyword evidence="3 10" id="KW-0812">Transmembrane</keyword>
<feature type="transmembrane region" description="Helical" evidence="10">
    <location>
        <begin position="507"/>
        <end position="532"/>
    </location>
</feature>
<dbReference type="PANTHER" id="PTHR24223">
    <property type="entry name" value="ATP-BINDING CASSETTE SUB-FAMILY C"/>
    <property type="match status" value="1"/>
</dbReference>
<evidence type="ECO:0000313" key="14">
    <source>
        <dbReference type="EMBL" id="KNZ60789.1"/>
    </source>
</evidence>
<feature type="transmembrane region" description="Helical" evidence="10">
    <location>
        <begin position="416"/>
        <end position="434"/>
    </location>
</feature>
<dbReference type="PROSITE" id="PS50893">
    <property type="entry name" value="ABC_TRANSPORTER_2"/>
    <property type="match status" value="2"/>
</dbReference>
<dbReference type="PANTHER" id="PTHR24223:SF415">
    <property type="entry name" value="FI20190P1"/>
    <property type="match status" value="1"/>
</dbReference>
<feature type="domain" description="ABC transporter" evidence="11">
    <location>
        <begin position="614"/>
        <end position="869"/>
    </location>
</feature>
<dbReference type="GO" id="GO:0005524">
    <property type="term" value="F:ATP binding"/>
    <property type="evidence" value="ECO:0007669"/>
    <property type="project" value="UniProtKB-KW"/>
</dbReference>
<comment type="subcellular location">
    <subcellularLocation>
        <location evidence="1">Membrane</location>
        <topology evidence="1">Multi-pass membrane protein</topology>
    </subcellularLocation>
</comment>
<dbReference type="SUPFAM" id="SSF90123">
    <property type="entry name" value="ABC transporter transmembrane region"/>
    <property type="match status" value="2"/>
</dbReference>
<keyword evidence="6" id="KW-0067">ATP-binding</keyword>
<accession>A0A0L6VJA0</accession>
<dbReference type="FunFam" id="1.20.1560.10:FF:000013">
    <property type="entry name" value="ABC transporter C family member 2"/>
    <property type="match status" value="1"/>
</dbReference>
<evidence type="ECO:0000256" key="10">
    <source>
        <dbReference type="SAM" id="Phobius"/>
    </source>
</evidence>
<dbReference type="Pfam" id="PF00005">
    <property type="entry name" value="ABC_tran"/>
    <property type="match status" value="2"/>
</dbReference>
<dbReference type="SMART" id="SM00382">
    <property type="entry name" value="AAA"/>
    <property type="match status" value="2"/>
</dbReference>
<keyword evidence="2" id="KW-0813">Transport</keyword>
<dbReference type="InterPro" id="IPR019017">
    <property type="entry name" value="Sig_transdc_His_kin_a/b-loop_C"/>
</dbReference>
<feature type="domain" description="ABL" evidence="13">
    <location>
        <begin position="305"/>
        <end position="406"/>
    </location>
</feature>